<dbReference type="EMBL" id="AWSJ01000245">
    <property type="protein sequence ID" value="ERI07863.1"/>
    <property type="molecule type" value="Genomic_DNA"/>
</dbReference>
<feature type="transmembrane region" description="Helical" evidence="5">
    <location>
        <begin position="107"/>
        <end position="124"/>
    </location>
</feature>
<dbReference type="PANTHER" id="PTHR40064">
    <property type="entry name" value="MEMBRANE PROTEIN-RELATED"/>
    <property type="match status" value="1"/>
</dbReference>
<evidence type="ECO:0000313" key="7">
    <source>
        <dbReference type="EMBL" id="ERI07863.1"/>
    </source>
</evidence>
<feature type="transmembrane region" description="Helical" evidence="5">
    <location>
        <begin position="184"/>
        <end position="203"/>
    </location>
</feature>
<keyword evidence="4 5" id="KW-0472">Membrane</keyword>
<comment type="caution">
    <text evidence="7">The sequence shown here is derived from an EMBL/GenBank/DDBJ whole genome shotgun (WGS) entry which is preliminary data.</text>
</comment>
<dbReference type="InterPro" id="IPR049453">
    <property type="entry name" value="Memb_transporter_dom"/>
</dbReference>
<evidence type="ECO:0000313" key="8">
    <source>
        <dbReference type="Proteomes" id="UP000016511"/>
    </source>
</evidence>
<dbReference type="Proteomes" id="UP000016511">
    <property type="component" value="Unassembled WGS sequence"/>
</dbReference>
<proteinExistence type="predicted"/>
<evidence type="ECO:0000256" key="5">
    <source>
        <dbReference type="SAM" id="Phobius"/>
    </source>
</evidence>
<dbReference type="HOGENOM" id="CLU_820512_0_0_9"/>
<feature type="domain" description="Integral membrane bound transporter" evidence="6">
    <location>
        <begin position="76"/>
        <end position="194"/>
    </location>
</feature>
<dbReference type="PATRIC" id="fig|649747.3.peg.3686"/>
<name>U1X028_ANEAE</name>
<comment type="subcellular location">
    <subcellularLocation>
        <location evidence="1">Membrane</location>
        <topology evidence="1">Multi-pass membrane protein</topology>
    </subcellularLocation>
</comment>
<evidence type="ECO:0000256" key="4">
    <source>
        <dbReference type="ARBA" id="ARBA00023136"/>
    </source>
</evidence>
<keyword evidence="3 5" id="KW-1133">Transmembrane helix</keyword>
<dbReference type="PANTHER" id="PTHR40064:SF1">
    <property type="entry name" value="MEMBRANE PROTEIN"/>
    <property type="match status" value="1"/>
</dbReference>
<feature type="transmembrane region" description="Helical" evidence="5">
    <location>
        <begin position="130"/>
        <end position="148"/>
    </location>
</feature>
<keyword evidence="8" id="KW-1185">Reference proteome</keyword>
<dbReference type="AlphaFoldDB" id="U1X028"/>
<reference evidence="7 8" key="1">
    <citation type="submission" date="2013-08" db="EMBL/GenBank/DDBJ databases">
        <authorList>
            <person name="Weinstock G."/>
            <person name="Sodergren E."/>
            <person name="Wylie T."/>
            <person name="Fulton L."/>
            <person name="Fulton R."/>
            <person name="Fronick C."/>
            <person name="O'Laughlin M."/>
            <person name="Godfrey J."/>
            <person name="Miner T."/>
            <person name="Herter B."/>
            <person name="Appelbaum E."/>
            <person name="Cordes M."/>
            <person name="Lek S."/>
            <person name="Wollam A."/>
            <person name="Pepin K.H."/>
            <person name="Palsikar V.B."/>
            <person name="Mitreva M."/>
            <person name="Wilson R.K."/>
        </authorList>
    </citation>
    <scope>NUCLEOTIDE SEQUENCE [LARGE SCALE GENOMIC DNA]</scope>
    <source>
        <strain evidence="7 8">ATCC 12856</strain>
    </source>
</reference>
<accession>U1X028</accession>
<sequence>MEEKTRIIKTGFVIPKKPVLIKCLKHIIITHKYLRSFQSYLFLKKGLKMLRCIIHYLQQTNIVWKTALASTISWDLAKLAGSQHPFLAPLTVILCLQPTLDKSVRYTYQRVFGTVVGVLLTAFIAPYLKITGWSIGLLILISAGIAKWMKVPEQVIKQMIISVLLVLALQSQSPAYAWDRIKDTLIGALVTIFIHLLIFPPDLTKKALYSMEKFADDLSERFSMVAKWIEYGCVPKGGDNLQNDAKKLFEELIQIITELNQASKNLKYNIFAQKSQTAFNQHNEQLLHLRQGYAHLTKMIQTFTEWSSSGNMTRENQILWSNYLQYIAVHIKNWKERINDNVFISEKLTAPFTLPAELEHHRYHLGLYNDALQIIQDFK</sequence>
<dbReference type="eggNOG" id="COG4129">
    <property type="taxonomic scope" value="Bacteria"/>
</dbReference>
<evidence type="ECO:0000259" key="6">
    <source>
        <dbReference type="Pfam" id="PF13515"/>
    </source>
</evidence>
<dbReference type="InterPro" id="IPR052984">
    <property type="entry name" value="UPF0421"/>
</dbReference>
<organism evidence="7 8">
    <name type="scientific">Aneurinibacillus aneurinilyticus ATCC 12856</name>
    <dbReference type="NCBI Taxonomy" id="649747"/>
    <lineage>
        <taxon>Bacteria</taxon>
        <taxon>Bacillati</taxon>
        <taxon>Bacillota</taxon>
        <taxon>Bacilli</taxon>
        <taxon>Bacillales</taxon>
        <taxon>Paenibacillaceae</taxon>
        <taxon>Aneurinibacillus group</taxon>
        <taxon>Aneurinibacillus</taxon>
    </lineage>
</organism>
<evidence type="ECO:0000256" key="1">
    <source>
        <dbReference type="ARBA" id="ARBA00004141"/>
    </source>
</evidence>
<protein>
    <recommendedName>
        <fullName evidence="6">Integral membrane bound transporter domain-containing protein</fullName>
    </recommendedName>
</protein>
<keyword evidence="2 5" id="KW-0812">Transmembrane</keyword>
<evidence type="ECO:0000256" key="2">
    <source>
        <dbReference type="ARBA" id="ARBA00022692"/>
    </source>
</evidence>
<evidence type="ECO:0000256" key="3">
    <source>
        <dbReference type="ARBA" id="ARBA00022989"/>
    </source>
</evidence>
<dbReference type="Pfam" id="PF13515">
    <property type="entry name" value="FUSC_2"/>
    <property type="match status" value="1"/>
</dbReference>
<gene>
    <name evidence="7" type="ORF">HMPREF0083_04058</name>
</gene>
<dbReference type="GO" id="GO:0016020">
    <property type="term" value="C:membrane"/>
    <property type="evidence" value="ECO:0007669"/>
    <property type="project" value="UniProtKB-SubCell"/>
</dbReference>
<dbReference type="STRING" id="649747.HMPREF0083_04058"/>